<dbReference type="GO" id="GO:0048020">
    <property type="term" value="F:CCR chemokine receptor binding"/>
    <property type="evidence" value="ECO:0007669"/>
    <property type="project" value="TreeGrafter"/>
</dbReference>
<dbReference type="GO" id="GO:0048245">
    <property type="term" value="P:eosinophil chemotaxis"/>
    <property type="evidence" value="ECO:0007669"/>
    <property type="project" value="TreeGrafter"/>
</dbReference>
<dbReference type="PANTHER" id="PTHR12015">
    <property type="entry name" value="SMALL INDUCIBLE CYTOKINE A"/>
    <property type="match status" value="1"/>
</dbReference>
<gene>
    <name evidence="11" type="ORF">HJG63_002336</name>
</gene>
<dbReference type="GO" id="GO:0061844">
    <property type="term" value="P:antimicrobial humoral immune response mediated by antimicrobial peptide"/>
    <property type="evidence" value="ECO:0007669"/>
    <property type="project" value="TreeGrafter"/>
</dbReference>
<dbReference type="GO" id="GO:0008009">
    <property type="term" value="F:chemokine activity"/>
    <property type="evidence" value="ECO:0007669"/>
    <property type="project" value="InterPro"/>
</dbReference>
<dbReference type="GO" id="GO:0070098">
    <property type="term" value="P:chemokine-mediated signaling pathway"/>
    <property type="evidence" value="ECO:0007669"/>
    <property type="project" value="TreeGrafter"/>
</dbReference>
<keyword evidence="4 9" id="KW-0732">Signal</keyword>
<evidence type="ECO:0000256" key="4">
    <source>
        <dbReference type="ARBA" id="ARBA00022729"/>
    </source>
</evidence>
<evidence type="ECO:0000256" key="2">
    <source>
        <dbReference type="ARBA" id="ARBA00022500"/>
    </source>
</evidence>
<dbReference type="FunFam" id="2.40.50.40:FF:000033">
    <property type="entry name" value="C-C motif chemokine 1"/>
    <property type="match status" value="1"/>
</dbReference>
<dbReference type="SUPFAM" id="SSF54117">
    <property type="entry name" value="Interleukin 8-like chemokines"/>
    <property type="match status" value="1"/>
</dbReference>
<keyword evidence="12" id="KW-1185">Reference proteome</keyword>
<feature type="signal peptide" evidence="9">
    <location>
        <begin position="1"/>
        <end position="23"/>
    </location>
</feature>
<keyword evidence="5" id="KW-1015">Disulfide bond</keyword>
<dbReference type="OrthoDB" id="9447832at2759"/>
<evidence type="ECO:0000256" key="9">
    <source>
        <dbReference type="SAM" id="SignalP"/>
    </source>
</evidence>
<keyword evidence="3" id="KW-0202">Cytokine</keyword>
<dbReference type="InterPro" id="IPR001811">
    <property type="entry name" value="Chemokine_IL8-like_dom"/>
</dbReference>
<comment type="similarity">
    <text evidence="1">Belongs to the intercrine beta (chemokine CC) family.</text>
</comment>
<dbReference type="SMART" id="SM00199">
    <property type="entry name" value="SCY"/>
    <property type="match status" value="1"/>
</dbReference>
<organism evidence="11 12">
    <name type="scientific">Rousettus aegyptiacus</name>
    <name type="common">Egyptian fruit bat</name>
    <name type="synonym">Pteropus aegyptiacus</name>
    <dbReference type="NCBI Taxonomy" id="9407"/>
    <lineage>
        <taxon>Eukaryota</taxon>
        <taxon>Metazoa</taxon>
        <taxon>Chordata</taxon>
        <taxon>Craniata</taxon>
        <taxon>Vertebrata</taxon>
        <taxon>Euteleostomi</taxon>
        <taxon>Mammalia</taxon>
        <taxon>Eutheria</taxon>
        <taxon>Laurasiatheria</taxon>
        <taxon>Chiroptera</taxon>
        <taxon>Yinpterochiroptera</taxon>
        <taxon>Pteropodoidea</taxon>
        <taxon>Pteropodidae</taxon>
        <taxon>Rousettinae</taxon>
        <taxon>Rousettus</taxon>
    </lineage>
</organism>
<dbReference type="PANTHER" id="PTHR12015:SF5">
    <property type="entry name" value="C-C MOTIF CHEMOKINE 1"/>
    <property type="match status" value="1"/>
</dbReference>
<feature type="chain" id="PRO_5029745278" description="C-C motif chemokine 1" evidence="9">
    <location>
        <begin position="24"/>
        <end position="93"/>
    </location>
</feature>
<evidence type="ECO:0000313" key="11">
    <source>
        <dbReference type="EMBL" id="KAF6455176.1"/>
    </source>
</evidence>
<evidence type="ECO:0000256" key="6">
    <source>
        <dbReference type="ARBA" id="ARBA00023180"/>
    </source>
</evidence>
<keyword evidence="2" id="KW-0145">Chemotaxis</keyword>
<dbReference type="GO" id="GO:0005615">
    <property type="term" value="C:extracellular space"/>
    <property type="evidence" value="ECO:0007669"/>
    <property type="project" value="UniProtKB-KW"/>
</dbReference>
<proteinExistence type="inferred from homology"/>
<dbReference type="Pfam" id="PF00048">
    <property type="entry name" value="IL8"/>
    <property type="match status" value="1"/>
</dbReference>
<evidence type="ECO:0000256" key="8">
    <source>
        <dbReference type="ARBA" id="ARBA00082821"/>
    </source>
</evidence>
<dbReference type="AlphaFoldDB" id="A0A7J8G5I7"/>
<dbReference type="EMBL" id="JACASE010000006">
    <property type="protein sequence ID" value="KAF6455176.1"/>
    <property type="molecule type" value="Genomic_DNA"/>
</dbReference>
<evidence type="ECO:0000259" key="10">
    <source>
        <dbReference type="SMART" id="SM00199"/>
    </source>
</evidence>
<comment type="caution">
    <text evidence="11">The sequence shown here is derived from an EMBL/GenBank/DDBJ whole genome shotgun (WGS) entry which is preliminary data.</text>
</comment>
<reference evidence="11 12" key="1">
    <citation type="journal article" date="2020" name="Nature">
        <title>Six reference-quality genomes reveal evolution of bat adaptations.</title>
        <authorList>
            <person name="Jebb D."/>
            <person name="Huang Z."/>
            <person name="Pippel M."/>
            <person name="Hughes G.M."/>
            <person name="Lavrichenko K."/>
            <person name="Devanna P."/>
            <person name="Winkler S."/>
            <person name="Jermiin L.S."/>
            <person name="Skirmuntt E.C."/>
            <person name="Katzourakis A."/>
            <person name="Burkitt-Gray L."/>
            <person name="Ray D.A."/>
            <person name="Sullivan K.A.M."/>
            <person name="Roscito J.G."/>
            <person name="Kirilenko B.M."/>
            <person name="Davalos L.M."/>
            <person name="Corthals A.P."/>
            <person name="Power M.L."/>
            <person name="Jones G."/>
            <person name="Ransome R.D."/>
            <person name="Dechmann D.K.N."/>
            <person name="Locatelli A.G."/>
            <person name="Puechmaille S.J."/>
            <person name="Fedrigo O."/>
            <person name="Jarvis E.D."/>
            <person name="Hiller M."/>
            <person name="Vernes S.C."/>
            <person name="Myers E.W."/>
            <person name="Teeling E.C."/>
        </authorList>
    </citation>
    <scope>NUCLEOTIDE SEQUENCE [LARGE SCALE GENOMIC DNA]</scope>
    <source>
        <strain evidence="11">MRouAeg1</strain>
        <tissue evidence="11">Muscle</tissue>
    </source>
</reference>
<evidence type="ECO:0000256" key="1">
    <source>
        <dbReference type="ARBA" id="ARBA00010868"/>
    </source>
</evidence>
<dbReference type="GO" id="GO:0006954">
    <property type="term" value="P:inflammatory response"/>
    <property type="evidence" value="ECO:0007669"/>
    <property type="project" value="TreeGrafter"/>
</dbReference>
<evidence type="ECO:0000256" key="7">
    <source>
        <dbReference type="ARBA" id="ARBA00074061"/>
    </source>
</evidence>
<protein>
    <recommendedName>
        <fullName evidence="7">C-C motif chemokine 1</fullName>
    </recommendedName>
    <alternativeName>
        <fullName evidence="8">Small-inducible cytokine A1</fullName>
    </alternativeName>
</protein>
<name>A0A7J8G5I7_ROUAE</name>
<feature type="domain" description="Chemokine interleukin-8-like" evidence="10">
    <location>
        <begin position="30"/>
        <end position="89"/>
    </location>
</feature>
<sequence length="93" mass="10651">MKLITMALFCLLVARMWLQDVDGRSFHVPSSNCCFNFVKKRISLGKIQCYRNSSSSCSNPDVVILKMNEGMESCAWKTTRWVKDSLQKIKPCP</sequence>
<keyword evidence="6" id="KW-0325">Glycoprotein</keyword>
<dbReference type="Proteomes" id="UP000593571">
    <property type="component" value="Unassembled WGS sequence"/>
</dbReference>
<evidence type="ECO:0000313" key="12">
    <source>
        <dbReference type="Proteomes" id="UP000593571"/>
    </source>
</evidence>
<evidence type="ECO:0000256" key="3">
    <source>
        <dbReference type="ARBA" id="ARBA00022514"/>
    </source>
</evidence>
<dbReference type="InterPro" id="IPR036048">
    <property type="entry name" value="Interleukin_8-like_sf"/>
</dbReference>
<evidence type="ECO:0000256" key="5">
    <source>
        <dbReference type="ARBA" id="ARBA00023157"/>
    </source>
</evidence>
<accession>A0A7J8G5I7</accession>
<dbReference type="GO" id="GO:0030335">
    <property type="term" value="P:positive regulation of cell migration"/>
    <property type="evidence" value="ECO:0007669"/>
    <property type="project" value="TreeGrafter"/>
</dbReference>
<dbReference type="InterPro" id="IPR039809">
    <property type="entry name" value="Chemokine_b/g/d"/>
</dbReference>
<dbReference type="Gene3D" id="2.40.50.40">
    <property type="match status" value="1"/>
</dbReference>